<evidence type="ECO:0000256" key="1">
    <source>
        <dbReference type="ARBA" id="ARBA00022729"/>
    </source>
</evidence>
<gene>
    <name evidence="4" type="ORF">F4148_13610</name>
</gene>
<dbReference type="GO" id="GO:0016787">
    <property type="term" value="F:hydrolase activity"/>
    <property type="evidence" value="ECO:0007669"/>
    <property type="project" value="UniProtKB-KW"/>
</dbReference>
<reference evidence="4" key="1">
    <citation type="submission" date="2019-09" db="EMBL/GenBank/DDBJ databases">
        <title>Characterisation of the sponge microbiome using genome-centric metagenomics.</title>
        <authorList>
            <person name="Engelberts J.P."/>
            <person name="Robbins S.J."/>
            <person name="De Goeij J.M."/>
            <person name="Aranda M."/>
            <person name="Bell S.C."/>
            <person name="Webster N.S."/>
        </authorList>
    </citation>
    <scope>NUCLEOTIDE SEQUENCE</scope>
    <source>
        <strain evidence="4">SB0675_bin_29</strain>
    </source>
</reference>
<dbReference type="Pfam" id="PF02638">
    <property type="entry name" value="GHL10"/>
    <property type="match status" value="1"/>
</dbReference>
<dbReference type="Gene3D" id="3.20.20.80">
    <property type="entry name" value="Glycosidases"/>
    <property type="match status" value="1"/>
</dbReference>
<dbReference type="InterPro" id="IPR017853">
    <property type="entry name" value="GH"/>
</dbReference>
<dbReference type="EMBL" id="VYDA01000487">
    <property type="protein sequence ID" value="MYH62739.1"/>
    <property type="molecule type" value="Genomic_DNA"/>
</dbReference>
<dbReference type="InterPro" id="IPR052177">
    <property type="entry name" value="Divisome_Glycosyl_Hydrolase"/>
</dbReference>
<dbReference type="SUPFAM" id="SSF51445">
    <property type="entry name" value="(Trans)glycosidases"/>
    <property type="match status" value="1"/>
</dbReference>
<name>A0A6B1G1E0_9CHLR</name>
<dbReference type="PANTHER" id="PTHR43405:SF1">
    <property type="entry name" value="GLYCOSYL HYDROLASE DIGH"/>
    <property type="match status" value="1"/>
</dbReference>
<proteinExistence type="predicted"/>
<keyword evidence="1" id="KW-0732">Signal</keyword>
<evidence type="ECO:0000313" key="4">
    <source>
        <dbReference type="EMBL" id="MYH62739.1"/>
    </source>
</evidence>
<evidence type="ECO:0000256" key="2">
    <source>
        <dbReference type="SAM" id="MobiDB-lite"/>
    </source>
</evidence>
<comment type="caution">
    <text evidence="4">The sequence shown here is derived from an EMBL/GenBank/DDBJ whole genome shotgun (WGS) entry which is preliminary data.</text>
</comment>
<dbReference type="PANTHER" id="PTHR43405">
    <property type="entry name" value="GLYCOSYL HYDROLASE DIGH"/>
    <property type="match status" value="1"/>
</dbReference>
<dbReference type="AlphaFoldDB" id="A0A6B1G1E0"/>
<evidence type="ECO:0000259" key="3">
    <source>
        <dbReference type="Pfam" id="PF02638"/>
    </source>
</evidence>
<accession>A0A6B1G1E0</accession>
<organism evidence="4">
    <name type="scientific">Caldilineaceae bacterium SB0675_bin_29</name>
    <dbReference type="NCBI Taxonomy" id="2605266"/>
    <lineage>
        <taxon>Bacteria</taxon>
        <taxon>Bacillati</taxon>
        <taxon>Chloroflexota</taxon>
        <taxon>Caldilineae</taxon>
        <taxon>Caldilineales</taxon>
        <taxon>Caldilineaceae</taxon>
    </lineage>
</organism>
<dbReference type="InterPro" id="IPR003790">
    <property type="entry name" value="GHL10"/>
</dbReference>
<feature type="compositionally biased region" description="Low complexity" evidence="2">
    <location>
        <begin position="274"/>
        <end position="286"/>
    </location>
</feature>
<keyword evidence="4" id="KW-0378">Hydrolase</keyword>
<feature type="domain" description="Glycosyl hydrolase-like 10" evidence="3">
    <location>
        <begin position="92"/>
        <end position="310"/>
    </location>
</feature>
<sequence length="422" mass="48207">MKFAAVISPFDWAWFFGAWGKPAASIVLDRLHWAGVRKIYLRVRQCQCYYPSKADMPGIHFWTPQNCVAEGSWGTKGHEWQWWPQAYDFNTYDAPRLFIDRAHELGMEAYAWLEQAEAHGHGWESRFSREHPELLTRNRDRQVVNGNLSFAFREAIEFRLAILREMLEYRFDGIAIDFQKGGDHRNPRVDADGTYFAHYDPPVIEAFANETGRDPFTIPNSDPEWLRFRANYLTEFLRQARALQKWLQPQQDFGVMGIPKGKPMPAKVVRSSTDHSSASAATAPAAGPLEGNLEDHDTWTSEGLVDFLVTTPLAQQTTPYDPDVYRSIIRGARSHLQGPCQLRLWQLAWGASSERVQEMVHAAAEIAAAEGVEEVVFFQAISFEDARWSKSEVTWNALRNAIADVSGRPQDKVAPPEPWRLR</sequence>
<feature type="region of interest" description="Disordered" evidence="2">
    <location>
        <begin position="264"/>
        <end position="295"/>
    </location>
</feature>
<protein>
    <submittedName>
        <fullName evidence="4">Family 10 glycosylhydrolase</fullName>
    </submittedName>
</protein>